<protein>
    <submittedName>
        <fullName evidence="4">GNAT family N-acetyltransferase</fullName>
    </submittedName>
</protein>
<dbReference type="InterPro" id="IPR000182">
    <property type="entry name" value="GNAT_dom"/>
</dbReference>
<dbReference type="PROSITE" id="PS51186">
    <property type="entry name" value="GNAT"/>
    <property type="match status" value="1"/>
</dbReference>
<dbReference type="AlphaFoldDB" id="A0A5C5GHB9"/>
<accession>A0A5C5GHB9</accession>
<evidence type="ECO:0000256" key="1">
    <source>
        <dbReference type="ARBA" id="ARBA00022679"/>
    </source>
</evidence>
<dbReference type="PANTHER" id="PTHR43877:SF1">
    <property type="entry name" value="ACETYLTRANSFERASE"/>
    <property type="match status" value="1"/>
</dbReference>
<dbReference type="InterPro" id="IPR050832">
    <property type="entry name" value="Bact_Acetyltransf"/>
</dbReference>
<name>A0A5C5GHB9_9RHOB</name>
<dbReference type="PANTHER" id="PTHR43877">
    <property type="entry name" value="AMINOALKYLPHOSPHONATE N-ACETYLTRANSFERASE-RELATED-RELATED"/>
    <property type="match status" value="1"/>
</dbReference>
<dbReference type="SUPFAM" id="SSF55729">
    <property type="entry name" value="Acyl-CoA N-acyltransferases (Nat)"/>
    <property type="match status" value="1"/>
</dbReference>
<evidence type="ECO:0000256" key="2">
    <source>
        <dbReference type="ARBA" id="ARBA00023315"/>
    </source>
</evidence>
<comment type="caution">
    <text evidence="4">The sequence shown here is derived from an EMBL/GenBank/DDBJ whole genome shotgun (WGS) entry which is preliminary data.</text>
</comment>
<dbReference type="Pfam" id="PF13673">
    <property type="entry name" value="Acetyltransf_10"/>
    <property type="match status" value="1"/>
</dbReference>
<sequence>MSPPRISLLRQPDLPEAARLVALTLRVSNQPDYGAANVERVASNFRVVPLSRRLRRVSHFGAWERRRLVGMVSLAPDGGVGAFFVHPARQGCGLGHRLLSTVIREAKGAGIPALTLRSSLAAERFYLAHGFVAGDDIWHGDERTIAMRLDLAPAALKPARARARLS</sequence>
<dbReference type="InterPro" id="IPR016181">
    <property type="entry name" value="Acyl_CoA_acyltransferase"/>
</dbReference>
<dbReference type="RefSeq" id="WP_140195265.1">
    <property type="nucleotide sequence ID" value="NZ_CP065915.1"/>
</dbReference>
<keyword evidence="2" id="KW-0012">Acyltransferase</keyword>
<dbReference type="CDD" id="cd04301">
    <property type="entry name" value="NAT_SF"/>
    <property type="match status" value="1"/>
</dbReference>
<keyword evidence="5" id="KW-1185">Reference proteome</keyword>
<gene>
    <name evidence="4" type="ORF">FHY64_13170</name>
</gene>
<dbReference type="Gene3D" id="3.40.630.30">
    <property type="match status" value="1"/>
</dbReference>
<proteinExistence type="predicted"/>
<dbReference type="OrthoDB" id="9789081at2"/>
<keyword evidence="1 4" id="KW-0808">Transferase</keyword>
<evidence type="ECO:0000313" key="4">
    <source>
        <dbReference type="EMBL" id="TNY34165.1"/>
    </source>
</evidence>
<dbReference type="GO" id="GO:0016747">
    <property type="term" value="F:acyltransferase activity, transferring groups other than amino-acyl groups"/>
    <property type="evidence" value="ECO:0007669"/>
    <property type="project" value="InterPro"/>
</dbReference>
<evidence type="ECO:0000313" key="5">
    <source>
        <dbReference type="Proteomes" id="UP000314011"/>
    </source>
</evidence>
<dbReference type="Proteomes" id="UP000314011">
    <property type="component" value="Unassembled WGS sequence"/>
</dbReference>
<feature type="domain" description="N-acetyltransferase" evidence="3">
    <location>
        <begin position="4"/>
        <end position="152"/>
    </location>
</feature>
<evidence type="ECO:0000259" key="3">
    <source>
        <dbReference type="PROSITE" id="PS51186"/>
    </source>
</evidence>
<reference evidence="4 5" key="1">
    <citation type="submission" date="2019-06" db="EMBL/GenBank/DDBJ databases">
        <title>Genome of new Rhodobacteraceae sp. SM1903.</title>
        <authorList>
            <person name="Ren X."/>
        </authorList>
    </citation>
    <scope>NUCLEOTIDE SEQUENCE [LARGE SCALE GENOMIC DNA]</scope>
    <source>
        <strain evidence="4 5">SM1903</strain>
    </source>
</reference>
<dbReference type="EMBL" id="VFFF01000001">
    <property type="protein sequence ID" value="TNY34165.1"/>
    <property type="molecule type" value="Genomic_DNA"/>
</dbReference>
<organism evidence="4 5">
    <name type="scientific">Pelagovum pacificum</name>
    <dbReference type="NCBI Taxonomy" id="2588711"/>
    <lineage>
        <taxon>Bacteria</taxon>
        <taxon>Pseudomonadati</taxon>
        <taxon>Pseudomonadota</taxon>
        <taxon>Alphaproteobacteria</taxon>
        <taxon>Rhodobacterales</taxon>
        <taxon>Paracoccaceae</taxon>
        <taxon>Pelagovum</taxon>
    </lineage>
</organism>